<dbReference type="OrthoDB" id="2596908at2759"/>
<feature type="signal peptide" evidence="3">
    <location>
        <begin position="1"/>
        <end position="23"/>
    </location>
</feature>
<keyword evidence="2" id="KW-0812">Transmembrane</keyword>
<name>A0A1M2VPJ9_TRAPU</name>
<evidence type="ECO:0000256" key="3">
    <source>
        <dbReference type="SAM" id="SignalP"/>
    </source>
</evidence>
<keyword evidence="3" id="KW-0732">Signal</keyword>
<gene>
    <name evidence="4" type="ORF">TRAPUB_14050</name>
</gene>
<dbReference type="AlphaFoldDB" id="A0A1M2VPJ9"/>
<dbReference type="Proteomes" id="UP000184267">
    <property type="component" value="Unassembled WGS sequence"/>
</dbReference>
<evidence type="ECO:0000313" key="5">
    <source>
        <dbReference type="Proteomes" id="UP000184267"/>
    </source>
</evidence>
<proteinExistence type="predicted"/>
<dbReference type="STRING" id="154538.A0A1M2VPJ9"/>
<evidence type="ECO:0000256" key="1">
    <source>
        <dbReference type="SAM" id="MobiDB-lite"/>
    </source>
</evidence>
<evidence type="ECO:0008006" key="6">
    <source>
        <dbReference type="Google" id="ProtNLM"/>
    </source>
</evidence>
<feature type="transmembrane region" description="Helical" evidence="2">
    <location>
        <begin position="277"/>
        <end position="301"/>
    </location>
</feature>
<dbReference type="EMBL" id="MNAD01000908">
    <property type="protein sequence ID" value="OJT09470.1"/>
    <property type="molecule type" value="Genomic_DNA"/>
</dbReference>
<feature type="region of interest" description="Disordered" evidence="1">
    <location>
        <begin position="467"/>
        <end position="486"/>
    </location>
</feature>
<feature type="region of interest" description="Disordered" evidence="1">
    <location>
        <begin position="75"/>
        <end position="128"/>
    </location>
</feature>
<accession>A0A1M2VPJ9</accession>
<evidence type="ECO:0000313" key="4">
    <source>
        <dbReference type="EMBL" id="OJT09470.1"/>
    </source>
</evidence>
<keyword evidence="2" id="KW-1133">Transmembrane helix</keyword>
<organism evidence="4 5">
    <name type="scientific">Trametes pubescens</name>
    <name type="common">White-rot fungus</name>
    <dbReference type="NCBI Taxonomy" id="154538"/>
    <lineage>
        <taxon>Eukaryota</taxon>
        <taxon>Fungi</taxon>
        <taxon>Dikarya</taxon>
        <taxon>Basidiomycota</taxon>
        <taxon>Agaricomycotina</taxon>
        <taxon>Agaricomycetes</taxon>
        <taxon>Polyporales</taxon>
        <taxon>Polyporaceae</taxon>
        <taxon>Trametes</taxon>
    </lineage>
</organism>
<comment type="caution">
    <text evidence="4">The sequence shown here is derived from an EMBL/GenBank/DDBJ whole genome shotgun (WGS) entry which is preliminary data.</text>
</comment>
<sequence>MLGRISKSTTVALLFSFLAVVHAAPLATEKRTLNTSVRLARDGENLSQPTTVTTTNTIQTAVGPMLQTCTILLEPITGDNGDPEVRETKSCSLSMTSSGNNAAGSSGTDSSSSSGSSASSSDSASATDSASSADAASATATATDASASATATDSASSAAAASTGAIGVNGSSAIPGSALSTGATDSAAATATATSAAATATGTAAAGGGAVSAGGFSTVAATAVSSGSAAAASATATATGTAVGDAANNPTSASSAADTASSSPAATFQLPGTKLSVLPIGLGVFAGISVIALIVVGLVTYERTKYRKAFRQRKLAESGAAMGYGGMASVIPQPPSFTVAETTPTPNEGLTGPNGPESLNVGGVLVHGTIQAYLCTSRAATDEDALSLSSTHLQRIFVIAALPVFTRPTHPAHWAFRARNARYHVAKEDHWQEVIREAPPPKKPLVKTRTSARHWRKAVARVALVEPSENNANGKRTAPVRGPRRL</sequence>
<feature type="chain" id="PRO_5012228466" description="Mid2 domain-containing protein" evidence="3">
    <location>
        <begin position="24"/>
        <end position="486"/>
    </location>
</feature>
<evidence type="ECO:0000256" key="2">
    <source>
        <dbReference type="SAM" id="Phobius"/>
    </source>
</evidence>
<protein>
    <recommendedName>
        <fullName evidence="6">Mid2 domain-containing protein</fullName>
    </recommendedName>
</protein>
<keyword evidence="2" id="KW-0472">Membrane</keyword>
<reference evidence="4 5" key="1">
    <citation type="submission" date="2016-10" db="EMBL/GenBank/DDBJ databases">
        <title>Genome sequence of the basidiomycete white-rot fungus Trametes pubescens.</title>
        <authorList>
            <person name="Makela M.R."/>
            <person name="Granchi Z."/>
            <person name="Peng M."/>
            <person name="De Vries R.P."/>
            <person name="Grigoriev I."/>
            <person name="Riley R."/>
            <person name="Hilden K."/>
        </authorList>
    </citation>
    <scope>NUCLEOTIDE SEQUENCE [LARGE SCALE GENOMIC DNA]</scope>
    <source>
        <strain evidence="4 5">FBCC735</strain>
    </source>
</reference>
<dbReference type="OMA" id="MLQTCTI"/>
<keyword evidence="5" id="KW-1185">Reference proteome</keyword>
<feature type="compositionally biased region" description="Low complexity" evidence="1">
    <location>
        <begin position="96"/>
        <end position="128"/>
    </location>
</feature>